<feature type="transmembrane region" description="Helical" evidence="14">
    <location>
        <begin position="35"/>
        <end position="59"/>
    </location>
</feature>
<dbReference type="Gene3D" id="1.20.1730.10">
    <property type="entry name" value="Sodium/glucose cotransporter"/>
    <property type="match status" value="1"/>
</dbReference>
<feature type="transmembrane region" description="Helical" evidence="14">
    <location>
        <begin position="458"/>
        <end position="479"/>
    </location>
</feature>
<dbReference type="InterPro" id="IPR050277">
    <property type="entry name" value="Sodium:Solute_Symporter"/>
</dbReference>
<evidence type="ECO:0000256" key="5">
    <source>
        <dbReference type="ARBA" id="ARBA00022692"/>
    </source>
</evidence>
<keyword evidence="4" id="KW-1003">Cell membrane</keyword>
<comment type="similarity">
    <text evidence="2 13">Belongs to the sodium:solute symporter (SSF) (TC 2.A.21) family.</text>
</comment>
<dbReference type="Proteomes" id="UP001179280">
    <property type="component" value="Unassembled WGS sequence"/>
</dbReference>
<dbReference type="InterPro" id="IPR038377">
    <property type="entry name" value="Na/Glc_symporter_sf"/>
</dbReference>
<dbReference type="PANTHER" id="PTHR48086:SF3">
    <property type="entry name" value="SODIUM_PROLINE SYMPORTER"/>
    <property type="match status" value="1"/>
</dbReference>
<keyword evidence="16" id="KW-1185">Reference proteome</keyword>
<evidence type="ECO:0000256" key="1">
    <source>
        <dbReference type="ARBA" id="ARBA00004651"/>
    </source>
</evidence>
<feature type="transmembrane region" description="Helical" evidence="14">
    <location>
        <begin position="430"/>
        <end position="452"/>
    </location>
</feature>
<dbReference type="RefSeq" id="WP_204463614.1">
    <property type="nucleotide sequence ID" value="NZ_JAFBCV010000001.1"/>
</dbReference>
<dbReference type="PROSITE" id="PS50283">
    <property type="entry name" value="NA_SOLUT_SYMP_3"/>
    <property type="match status" value="1"/>
</dbReference>
<feature type="transmembrane region" description="Helical" evidence="14">
    <location>
        <begin position="229"/>
        <end position="252"/>
    </location>
</feature>
<organism evidence="15 16">
    <name type="scientific">Shouchella xiaoxiensis</name>
    <dbReference type="NCBI Taxonomy" id="766895"/>
    <lineage>
        <taxon>Bacteria</taxon>
        <taxon>Bacillati</taxon>
        <taxon>Bacillota</taxon>
        <taxon>Bacilli</taxon>
        <taxon>Bacillales</taxon>
        <taxon>Bacillaceae</taxon>
        <taxon>Shouchella</taxon>
    </lineage>
</organism>
<feature type="transmembrane region" description="Helical" evidence="14">
    <location>
        <begin position="118"/>
        <end position="139"/>
    </location>
</feature>
<evidence type="ECO:0000256" key="13">
    <source>
        <dbReference type="RuleBase" id="RU362091"/>
    </source>
</evidence>
<evidence type="ECO:0000256" key="11">
    <source>
        <dbReference type="ARBA" id="ARBA00023201"/>
    </source>
</evidence>
<gene>
    <name evidence="15" type="ORF">JOC54_000127</name>
</gene>
<keyword evidence="7 14" id="KW-1133">Transmembrane helix</keyword>
<feature type="transmembrane region" description="Helical" evidence="14">
    <location>
        <begin position="71"/>
        <end position="90"/>
    </location>
</feature>
<comment type="caution">
    <text evidence="15">The sequence shown here is derived from an EMBL/GenBank/DDBJ whole genome shotgun (WGS) entry which is preliminary data.</text>
</comment>
<evidence type="ECO:0000256" key="6">
    <source>
        <dbReference type="ARBA" id="ARBA00022847"/>
    </source>
</evidence>
<dbReference type="Pfam" id="PF00474">
    <property type="entry name" value="SSF"/>
    <property type="match status" value="1"/>
</dbReference>
<feature type="transmembrane region" description="Helical" evidence="14">
    <location>
        <begin position="396"/>
        <end position="418"/>
    </location>
</feature>
<feature type="transmembrane region" description="Helical" evidence="14">
    <location>
        <begin position="272"/>
        <end position="294"/>
    </location>
</feature>
<keyword evidence="6" id="KW-0769">Symport</keyword>
<keyword evidence="8" id="KW-0915">Sodium</keyword>
<protein>
    <submittedName>
        <fullName evidence="15">Sodium/proline symporter/sodium/pantothenate symporter</fullName>
    </submittedName>
</protein>
<feature type="transmembrane region" description="Helical" evidence="14">
    <location>
        <begin position="145"/>
        <end position="170"/>
    </location>
</feature>
<evidence type="ECO:0000313" key="16">
    <source>
        <dbReference type="Proteomes" id="UP001179280"/>
    </source>
</evidence>
<comment type="catalytic activity">
    <reaction evidence="12">
        <text>L-proline(in) + Na(+)(in) = L-proline(out) + Na(+)(out)</text>
        <dbReference type="Rhea" id="RHEA:28967"/>
        <dbReference type="ChEBI" id="CHEBI:29101"/>
        <dbReference type="ChEBI" id="CHEBI:60039"/>
    </reaction>
</comment>
<evidence type="ECO:0000256" key="8">
    <source>
        <dbReference type="ARBA" id="ARBA00023053"/>
    </source>
</evidence>
<keyword evidence="10 14" id="KW-0472">Membrane</keyword>
<keyword evidence="5 14" id="KW-0812">Transmembrane</keyword>
<feature type="transmembrane region" description="Helical" evidence="14">
    <location>
        <begin position="372"/>
        <end position="390"/>
    </location>
</feature>
<reference evidence="15" key="1">
    <citation type="submission" date="2021-01" db="EMBL/GenBank/DDBJ databases">
        <title>Genomic Encyclopedia of Type Strains, Phase IV (KMG-IV): sequencing the most valuable type-strain genomes for metagenomic binning, comparative biology and taxonomic classification.</title>
        <authorList>
            <person name="Goeker M."/>
        </authorList>
    </citation>
    <scope>NUCLEOTIDE SEQUENCE</scope>
    <source>
        <strain evidence="15">DSM 21943</strain>
    </source>
</reference>
<dbReference type="PANTHER" id="PTHR48086">
    <property type="entry name" value="SODIUM/PROLINE SYMPORTER-RELATED"/>
    <property type="match status" value="1"/>
</dbReference>
<dbReference type="EMBL" id="JAFBCV010000001">
    <property type="protein sequence ID" value="MBM7836896.1"/>
    <property type="molecule type" value="Genomic_DNA"/>
</dbReference>
<feature type="transmembrane region" description="Helical" evidence="14">
    <location>
        <begin position="6"/>
        <end position="23"/>
    </location>
</feature>
<sequence>MTTIVVIILLYLLVVFGIGYWSMTRTKTSADFFIAGKSLGLFVSAIAIFATSLSGFLFIGGPGLTYQLGMGALWFTFPTTISFAMAYYILGKRMRLLTEATGAMTVADAVYHRYNSRVASGLTGVATLVGIVVFLGTQVLALGTIIAFIFNISVSLGVVIGMLVIALYSAAGGIMAGTYTSVFQGAIMALASIVIFVISLRVGDGLVNIQQTIAETPFANMGEIMPEFIGPWGLAAPILAMSWFFALSIGIVGQPHVVTRLYMIQDITKLKWGPALAAVPAVLGGLLLIGVGLVMRYLVMTGEIAPLANPDDAILVFLAEFTPPLLAGLVFAGVASAIMSTCDSFINIASAAVVRDLPFAFGKTLSDRKQLVYGRVAVVAISVITVLAVLNLGDQGIALLGAVGWGTFAAALAPVLGIGLNWKKATKEGAIASILVGLCLSIAIEVLARLGIYSLPHGIYTGAIAMIVSILVFIGVSFVTKPEPLSEKIEKVMDA</sequence>
<keyword evidence="9" id="KW-0406">Ion transport</keyword>
<evidence type="ECO:0000256" key="12">
    <source>
        <dbReference type="ARBA" id="ARBA00033708"/>
    </source>
</evidence>
<comment type="subcellular location">
    <subcellularLocation>
        <location evidence="1">Cell membrane</location>
        <topology evidence="1">Multi-pass membrane protein</topology>
    </subcellularLocation>
</comment>
<proteinExistence type="inferred from homology"/>
<evidence type="ECO:0000256" key="9">
    <source>
        <dbReference type="ARBA" id="ARBA00023065"/>
    </source>
</evidence>
<feature type="transmembrane region" description="Helical" evidence="14">
    <location>
        <begin position="314"/>
        <end position="338"/>
    </location>
</feature>
<evidence type="ECO:0000256" key="14">
    <source>
        <dbReference type="SAM" id="Phobius"/>
    </source>
</evidence>
<feature type="transmembrane region" description="Helical" evidence="14">
    <location>
        <begin position="182"/>
        <end position="202"/>
    </location>
</feature>
<evidence type="ECO:0000256" key="3">
    <source>
        <dbReference type="ARBA" id="ARBA00022448"/>
    </source>
</evidence>
<evidence type="ECO:0000313" key="15">
    <source>
        <dbReference type="EMBL" id="MBM7836896.1"/>
    </source>
</evidence>
<dbReference type="InterPro" id="IPR001734">
    <property type="entry name" value="Na/solute_symporter"/>
</dbReference>
<keyword evidence="3" id="KW-0813">Transport</keyword>
<evidence type="ECO:0000256" key="2">
    <source>
        <dbReference type="ARBA" id="ARBA00006434"/>
    </source>
</evidence>
<evidence type="ECO:0000256" key="7">
    <source>
        <dbReference type="ARBA" id="ARBA00022989"/>
    </source>
</evidence>
<keyword evidence="11" id="KW-0739">Sodium transport</keyword>
<evidence type="ECO:0000256" key="4">
    <source>
        <dbReference type="ARBA" id="ARBA00022475"/>
    </source>
</evidence>
<name>A0ABS2SP14_9BACI</name>
<accession>A0ABS2SP14</accession>
<evidence type="ECO:0000256" key="10">
    <source>
        <dbReference type="ARBA" id="ARBA00023136"/>
    </source>
</evidence>